<dbReference type="RefSeq" id="WP_090714103.1">
    <property type="nucleotide sequence ID" value="NZ_CBCSKY010000045.1"/>
</dbReference>
<dbReference type="SUPFAM" id="SSF46785">
    <property type="entry name" value="Winged helix' DNA-binding domain"/>
    <property type="match status" value="1"/>
</dbReference>
<gene>
    <name evidence="5" type="ORF">SAMN05216192_109131</name>
</gene>
<dbReference type="InterPro" id="IPR011991">
    <property type="entry name" value="ArsR-like_HTH"/>
</dbReference>
<accession>A0A1G8PB43</accession>
<dbReference type="PROSITE" id="PS50995">
    <property type="entry name" value="HTH_MARR_2"/>
    <property type="match status" value="1"/>
</dbReference>
<dbReference type="InterPro" id="IPR001845">
    <property type="entry name" value="HTH_ArsR_DNA-bd_dom"/>
</dbReference>
<sequence>MNCSMEQEAVLYLLKKMGNELSPKFERCTGIGSSRYDLLYQLYLADEVTQSNLQKAIHIDSAAITRHLKQLEAEGMVTRRRNPEDQRVTFVRLTEEGRSHIVNFNKERTEFIRQLLNSFSEQEINLMTEMLTRMLHNLKGL</sequence>
<dbReference type="Pfam" id="PF01047">
    <property type="entry name" value="MarR"/>
    <property type="match status" value="1"/>
</dbReference>
<keyword evidence="6" id="KW-1185">Reference proteome</keyword>
<evidence type="ECO:0000256" key="3">
    <source>
        <dbReference type="ARBA" id="ARBA00023163"/>
    </source>
</evidence>
<evidence type="ECO:0000256" key="2">
    <source>
        <dbReference type="ARBA" id="ARBA00023125"/>
    </source>
</evidence>
<dbReference type="GO" id="GO:0003700">
    <property type="term" value="F:DNA-binding transcription factor activity"/>
    <property type="evidence" value="ECO:0007669"/>
    <property type="project" value="InterPro"/>
</dbReference>
<proteinExistence type="predicted"/>
<dbReference type="CDD" id="cd00090">
    <property type="entry name" value="HTH_ARSR"/>
    <property type="match status" value="1"/>
</dbReference>
<dbReference type="EMBL" id="FNDX01000009">
    <property type="protein sequence ID" value="SDI88950.1"/>
    <property type="molecule type" value="Genomic_DNA"/>
</dbReference>
<keyword evidence="2" id="KW-0238">DNA-binding</keyword>
<dbReference type="Proteomes" id="UP000199050">
    <property type="component" value="Unassembled WGS sequence"/>
</dbReference>
<name>A0A1G8PB43_9BACL</name>
<evidence type="ECO:0000259" key="4">
    <source>
        <dbReference type="PROSITE" id="PS50995"/>
    </source>
</evidence>
<keyword evidence="3" id="KW-0804">Transcription</keyword>
<dbReference type="SMART" id="SM00418">
    <property type="entry name" value="HTH_ARSR"/>
    <property type="match status" value="1"/>
</dbReference>
<organism evidence="5 6">
    <name type="scientific">Paenibacillus typhae</name>
    <dbReference type="NCBI Taxonomy" id="1174501"/>
    <lineage>
        <taxon>Bacteria</taxon>
        <taxon>Bacillati</taxon>
        <taxon>Bacillota</taxon>
        <taxon>Bacilli</taxon>
        <taxon>Bacillales</taxon>
        <taxon>Paenibacillaceae</taxon>
        <taxon>Paenibacillus</taxon>
    </lineage>
</organism>
<dbReference type="OrthoDB" id="2366010at2"/>
<keyword evidence="1" id="KW-0805">Transcription regulation</keyword>
<dbReference type="AlphaFoldDB" id="A0A1G8PB43"/>
<dbReference type="STRING" id="1174501.SAMN05216192_109131"/>
<dbReference type="GO" id="GO:0003677">
    <property type="term" value="F:DNA binding"/>
    <property type="evidence" value="ECO:0007669"/>
    <property type="project" value="UniProtKB-KW"/>
</dbReference>
<protein>
    <submittedName>
        <fullName evidence="5">Transcriptional regulator, MarR family</fullName>
    </submittedName>
</protein>
<evidence type="ECO:0000313" key="6">
    <source>
        <dbReference type="Proteomes" id="UP000199050"/>
    </source>
</evidence>
<dbReference type="SMART" id="SM00347">
    <property type="entry name" value="HTH_MARR"/>
    <property type="match status" value="1"/>
</dbReference>
<dbReference type="InterPro" id="IPR000835">
    <property type="entry name" value="HTH_MarR-typ"/>
</dbReference>
<evidence type="ECO:0000313" key="5">
    <source>
        <dbReference type="EMBL" id="SDI88950.1"/>
    </source>
</evidence>
<dbReference type="InterPro" id="IPR036390">
    <property type="entry name" value="WH_DNA-bd_sf"/>
</dbReference>
<evidence type="ECO:0000256" key="1">
    <source>
        <dbReference type="ARBA" id="ARBA00023015"/>
    </source>
</evidence>
<dbReference type="PRINTS" id="PR00598">
    <property type="entry name" value="HTHMARR"/>
</dbReference>
<reference evidence="6" key="1">
    <citation type="submission" date="2016-10" db="EMBL/GenBank/DDBJ databases">
        <authorList>
            <person name="Varghese N."/>
            <person name="Submissions S."/>
        </authorList>
    </citation>
    <scope>NUCLEOTIDE SEQUENCE [LARGE SCALE GENOMIC DNA]</scope>
    <source>
        <strain evidence="6">CGMCC 1.11012</strain>
    </source>
</reference>
<dbReference type="Gene3D" id="1.10.10.10">
    <property type="entry name" value="Winged helix-like DNA-binding domain superfamily/Winged helix DNA-binding domain"/>
    <property type="match status" value="1"/>
</dbReference>
<dbReference type="InterPro" id="IPR036388">
    <property type="entry name" value="WH-like_DNA-bd_sf"/>
</dbReference>
<dbReference type="PANTHER" id="PTHR42756">
    <property type="entry name" value="TRANSCRIPTIONAL REGULATOR, MARR"/>
    <property type="match status" value="1"/>
</dbReference>
<feature type="domain" description="HTH marR-type" evidence="4">
    <location>
        <begin position="7"/>
        <end position="136"/>
    </location>
</feature>
<dbReference type="PANTHER" id="PTHR42756:SF1">
    <property type="entry name" value="TRANSCRIPTIONAL REPRESSOR OF EMRAB OPERON"/>
    <property type="match status" value="1"/>
</dbReference>